<dbReference type="Proteomes" id="UP000663452">
    <property type="component" value="Chromosome"/>
</dbReference>
<proteinExistence type="predicted"/>
<evidence type="ECO:0000313" key="1">
    <source>
        <dbReference type="EMBL" id="QSF46982.1"/>
    </source>
</evidence>
<dbReference type="EMBL" id="CP070969">
    <property type="protein sequence ID" value="QSF46982.1"/>
    <property type="molecule type" value="Genomic_DNA"/>
</dbReference>
<sequence>MVQELRDQCQIAGVPFFFKQWGEWQDTYIFFHSVPCQMPTCQIRHTEVSKSRLNHCLPLKRRLIAS</sequence>
<reference evidence="1 2" key="1">
    <citation type="submission" date="2021-02" db="EMBL/GenBank/DDBJ databases">
        <title>Paenibacillus tianjinensis sp. nov.</title>
        <authorList>
            <person name="Liu H."/>
        </authorList>
    </citation>
    <scope>NUCLEOTIDE SEQUENCE [LARGE SCALE GENOMIC DNA]</scope>
    <source>
        <strain evidence="1 2">TB2019</strain>
    </source>
</reference>
<dbReference type="RefSeq" id="WP_206104431.1">
    <property type="nucleotide sequence ID" value="NZ_CP070969.1"/>
</dbReference>
<evidence type="ECO:0000313" key="2">
    <source>
        <dbReference type="Proteomes" id="UP000663452"/>
    </source>
</evidence>
<organism evidence="1 2">
    <name type="scientific">Paenibacillus tianjinensis</name>
    <dbReference type="NCBI Taxonomy" id="2810347"/>
    <lineage>
        <taxon>Bacteria</taxon>
        <taxon>Bacillati</taxon>
        <taxon>Bacillota</taxon>
        <taxon>Bacilli</taxon>
        <taxon>Bacillales</taxon>
        <taxon>Paenibacillaceae</taxon>
        <taxon>Paenibacillus</taxon>
    </lineage>
</organism>
<keyword evidence="2" id="KW-1185">Reference proteome</keyword>
<gene>
    <name evidence="1" type="ORF">JRJ22_10675</name>
</gene>
<protein>
    <submittedName>
        <fullName evidence="1">DUF5131 family protein</fullName>
    </submittedName>
</protein>
<dbReference type="InterPro" id="IPR011101">
    <property type="entry name" value="DUF5131"/>
</dbReference>
<dbReference type="Pfam" id="PF07505">
    <property type="entry name" value="DUF5131"/>
    <property type="match status" value="1"/>
</dbReference>
<accession>A0ABX7LM86</accession>
<name>A0ABX7LM86_9BACL</name>